<evidence type="ECO:0000313" key="2">
    <source>
        <dbReference type="Proteomes" id="UP000254340"/>
    </source>
</evidence>
<sequence length="65" mass="7126">MEAVETPAWAEHFSGSLNGSVEHGELRAHMAKALMPYAGVFRAPLEIAAGEATLSWVKKRQRVYA</sequence>
<dbReference type="EMBL" id="UGLH01000006">
    <property type="protein sequence ID" value="STT82263.1"/>
    <property type="molecule type" value="Genomic_DNA"/>
</dbReference>
<proteinExistence type="predicted"/>
<dbReference type="AlphaFoldDB" id="A0A377XFD8"/>
<reference evidence="1 2" key="1">
    <citation type="submission" date="2018-06" db="EMBL/GenBank/DDBJ databases">
        <authorList>
            <consortium name="Pathogen Informatics"/>
            <person name="Doyle S."/>
        </authorList>
    </citation>
    <scope>NUCLEOTIDE SEQUENCE [LARGE SCALE GENOMIC DNA]</scope>
    <source>
        <strain evidence="1 2">NCTC5047</strain>
    </source>
</reference>
<dbReference type="Proteomes" id="UP000254340">
    <property type="component" value="Unassembled WGS sequence"/>
</dbReference>
<gene>
    <name evidence="1" type="ORF">NCTC5047_03212</name>
</gene>
<evidence type="ECO:0000313" key="1">
    <source>
        <dbReference type="EMBL" id="STT82263.1"/>
    </source>
</evidence>
<organism evidence="1 2">
    <name type="scientific">Klebsiella pneumoniae</name>
    <dbReference type="NCBI Taxonomy" id="573"/>
    <lineage>
        <taxon>Bacteria</taxon>
        <taxon>Pseudomonadati</taxon>
        <taxon>Pseudomonadota</taxon>
        <taxon>Gammaproteobacteria</taxon>
        <taxon>Enterobacterales</taxon>
        <taxon>Enterobacteriaceae</taxon>
        <taxon>Klebsiella/Raoultella group</taxon>
        <taxon>Klebsiella</taxon>
        <taxon>Klebsiella pneumoniae complex</taxon>
    </lineage>
</organism>
<accession>A0A377XFD8</accession>
<protein>
    <submittedName>
        <fullName evidence="1">Membrane protein</fullName>
    </submittedName>
</protein>
<name>A0A377XFD8_KLEPN</name>